<dbReference type="InterPro" id="IPR006439">
    <property type="entry name" value="HAD-SF_hydro_IA"/>
</dbReference>
<evidence type="ECO:0000313" key="14">
    <source>
        <dbReference type="Proteomes" id="UP000011124"/>
    </source>
</evidence>
<dbReference type="InterPro" id="IPR004446">
    <property type="entry name" value="Heptose_bisP_phosphatase"/>
</dbReference>
<dbReference type="KEGG" id="ssg:Selsp_0394"/>
<feature type="binding site" evidence="10">
    <location>
        <position position="108"/>
    </location>
    <ligand>
        <name>Zn(2+)</name>
        <dbReference type="ChEBI" id="CHEBI:29105"/>
    </ligand>
</feature>
<dbReference type="Gene3D" id="3.40.50.1000">
    <property type="entry name" value="HAD superfamily/HAD-like"/>
    <property type="match status" value="1"/>
</dbReference>
<feature type="active site" description="Nucleophile" evidence="8">
    <location>
        <position position="12"/>
    </location>
</feature>
<feature type="binding site" evidence="10">
    <location>
        <position position="95"/>
    </location>
    <ligand>
        <name>Zn(2+)</name>
        <dbReference type="ChEBI" id="CHEBI:29105"/>
    </ligand>
</feature>
<evidence type="ECO:0000256" key="9">
    <source>
        <dbReference type="PIRSR" id="PIRSR004682-3"/>
    </source>
</evidence>
<dbReference type="Pfam" id="PF13242">
    <property type="entry name" value="Hydrolase_like"/>
    <property type="match status" value="1"/>
</dbReference>
<evidence type="ECO:0000256" key="7">
    <source>
        <dbReference type="PIRNR" id="PIRNR004682"/>
    </source>
</evidence>
<dbReference type="GO" id="GO:0016791">
    <property type="term" value="F:phosphatase activity"/>
    <property type="evidence" value="ECO:0007669"/>
    <property type="project" value="InterPro"/>
</dbReference>
<evidence type="ECO:0000313" key="11">
    <source>
        <dbReference type="EMBL" id="AEB99366.1"/>
    </source>
</evidence>
<feature type="active site" description="Proton donor" evidence="8">
    <location>
        <position position="14"/>
    </location>
</feature>
<feature type="site" description="Stabilizes the phosphoryl group" evidence="9">
    <location>
        <position position="111"/>
    </location>
</feature>
<dbReference type="RefSeq" id="WP_006193648.1">
    <property type="nucleotide sequence ID" value="NC_015437.1"/>
</dbReference>
<feature type="binding site" evidence="10">
    <location>
        <position position="12"/>
    </location>
    <ligand>
        <name>Mg(2+)</name>
        <dbReference type="ChEBI" id="CHEBI:18420"/>
    </ligand>
</feature>
<dbReference type="InterPro" id="IPR006543">
    <property type="entry name" value="Histidinol-phos"/>
</dbReference>
<evidence type="ECO:0000256" key="3">
    <source>
        <dbReference type="ARBA" id="ARBA00022723"/>
    </source>
</evidence>
<dbReference type="OrthoDB" id="9801899at2"/>
<dbReference type="NCBIfam" id="TIGR01662">
    <property type="entry name" value="HAD-SF-IIIA"/>
    <property type="match status" value="1"/>
</dbReference>
<feature type="site" description="Stabilizes the phosphoryl group" evidence="9">
    <location>
        <position position="54"/>
    </location>
</feature>
<dbReference type="CDD" id="cd07503">
    <property type="entry name" value="HAD_HisB-N"/>
    <property type="match status" value="1"/>
</dbReference>
<reference evidence="12 13" key="1">
    <citation type="submission" date="2009-09" db="EMBL/GenBank/DDBJ databases">
        <authorList>
            <person name="Weinstock G."/>
            <person name="Sodergren E."/>
            <person name="Clifton S."/>
            <person name="Fulton L."/>
            <person name="Fulton B."/>
            <person name="Courtney L."/>
            <person name="Fronick C."/>
            <person name="Harrison M."/>
            <person name="Strong C."/>
            <person name="Farmer C."/>
            <person name="Delahaunty K."/>
            <person name="Markovic C."/>
            <person name="Hall O."/>
            <person name="Minx P."/>
            <person name="Tomlinson C."/>
            <person name="Mitreva M."/>
            <person name="Nelson J."/>
            <person name="Hou S."/>
            <person name="Wollam A."/>
            <person name="Pepin K.H."/>
            <person name="Johnson M."/>
            <person name="Bhonagiri V."/>
            <person name="Nash W.E."/>
            <person name="Warren W."/>
            <person name="Chinwalla A."/>
            <person name="Mardis E.R."/>
            <person name="Wilson R.K."/>
        </authorList>
    </citation>
    <scope>NUCLEOTIDE SEQUENCE [LARGE SCALE GENOMIC DNA]</scope>
    <source>
        <strain evidence="12">ATCC 35185</strain>
        <strain evidence="13">ATCC 35185 / DSM 20758 / VPI D19B-28</strain>
    </source>
</reference>
<dbReference type="NCBIfam" id="TIGR01656">
    <property type="entry name" value="Histidinol-ppas"/>
    <property type="match status" value="1"/>
</dbReference>
<dbReference type="EMBL" id="ACKP02000049">
    <property type="protein sequence ID" value="EEX76477.1"/>
    <property type="molecule type" value="Genomic_DNA"/>
</dbReference>
<keyword evidence="5 7" id="KW-0119">Carbohydrate metabolism</keyword>
<dbReference type="GO" id="GO:0005737">
    <property type="term" value="C:cytoplasm"/>
    <property type="evidence" value="ECO:0007669"/>
    <property type="project" value="UniProtKB-SubCell"/>
</dbReference>
<comment type="cofactor">
    <cofactor evidence="10">
        <name>Zn(2+)</name>
        <dbReference type="ChEBI" id="CHEBI:29105"/>
    </cofactor>
</comment>
<evidence type="ECO:0000256" key="2">
    <source>
        <dbReference type="ARBA" id="ARBA00022490"/>
    </source>
</evidence>
<dbReference type="EMBL" id="CP002637">
    <property type="protein sequence ID" value="AEB99366.1"/>
    <property type="molecule type" value="Genomic_DNA"/>
</dbReference>
<organism evidence="12 13">
    <name type="scientific">Selenomonas sputigena (strain ATCC 35185 / DSM 20758 / CCUG 44933 / VPI D19B-28)</name>
    <dbReference type="NCBI Taxonomy" id="546271"/>
    <lineage>
        <taxon>Bacteria</taxon>
        <taxon>Bacillati</taxon>
        <taxon>Bacillota</taxon>
        <taxon>Negativicutes</taxon>
        <taxon>Selenomonadales</taxon>
        <taxon>Selenomonadaceae</taxon>
        <taxon>Selenomonas</taxon>
    </lineage>
</organism>
<feature type="site" description="Stabilizes the phosphoryl group" evidence="9">
    <location>
        <position position="112"/>
    </location>
</feature>
<dbReference type="NCBIfam" id="TIGR01549">
    <property type="entry name" value="HAD-SF-IA-v1"/>
    <property type="match status" value="1"/>
</dbReference>
<evidence type="ECO:0000256" key="6">
    <source>
        <dbReference type="ARBA" id="ARBA00031828"/>
    </source>
</evidence>
<feature type="binding site" evidence="10">
    <location>
        <position position="137"/>
    </location>
    <ligand>
        <name>Mg(2+)</name>
        <dbReference type="ChEBI" id="CHEBI:18420"/>
    </ligand>
</feature>
<dbReference type="PIRSF" id="PIRSF004682">
    <property type="entry name" value="GmhB"/>
    <property type="match status" value="1"/>
</dbReference>
<evidence type="ECO:0000256" key="8">
    <source>
        <dbReference type="PIRSR" id="PIRSR004682-1"/>
    </source>
</evidence>
<dbReference type="InterPro" id="IPR023214">
    <property type="entry name" value="HAD_sf"/>
</dbReference>
<evidence type="ECO:0000313" key="12">
    <source>
        <dbReference type="EMBL" id="EEX76477.1"/>
    </source>
</evidence>
<dbReference type="SUPFAM" id="SSF56784">
    <property type="entry name" value="HAD-like"/>
    <property type="match status" value="1"/>
</dbReference>
<gene>
    <name evidence="12" type="primary">gmhB</name>
    <name evidence="11" type="ordered locus">Selsp_0394</name>
    <name evidence="12" type="ORF">SELSPUOL_02302</name>
</gene>
<dbReference type="EC" id="3.1.3.-" evidence="7"/>
<reference evidence="11 14" key="2">
    <citation type="submission" date="2011-04" db="EMBL/GenBank/DDBJ databases">
        <title>The complete genome of Selenomonas sputigena DSM 20758.</title>
        <authorList>
            <consortium name="US DOE Joint Genome Institute (JGI-PGF)"/>
            <person name="Lucas S."/>
            <person name="Copeland A."/>
            <person name="Lapidus A."/>
            <person name="Bruce D."/>
            <person name="Goodwin L."/>
            <person name="Pitluck S."/>
            <person name="Peters L."/>
            <person name="Kyrpides N."/>
            <person name="Mavromatis K."/>
            <person name="Ivanova N."/>
            <person name="Ovchinnikova G."/>
            <person name="Teshima H."/>
            <person name="Detter J.C."/>
            <person name="Tapia R."/>
            <person name="Han C."/>
            <person name="Land M."/>
            <person name="Hauser L."/>
            <person name="Markowitz V."/>
            <person name="Cheng J.-F."/>
            <person name="Hugenholtz P."/>
            <person name="Woyke T."/>
            <person name="Wu D."/>
            <person name="Gronow S."/>
            <person name="Wellnitz S."/>
            <person name="Schneider S."/>
            <person name="Klenk H.-P."/>
            <person name="Eisen J.A."/>
        </authorList>
    </citation>
    <scope>NUCLEOTIDE SEQUENCE [LARGE SCALE GENOMIC DNA]</scope>
    <source>
        <strain evidence="11">ATCC 35185</strain>
        <strain evidence="14">ATCC 35185 / DSM 20758 / VPI D19B-28</strain>
    </source>
</reference>
<dbReference type="eggNOG" id="COG0241">
    <property type="taxonomic scope" value="Bacteria"/>
</dbReference>
<evidence type="ECO:0000256" key="10">
    <source>
        <dbReference type="PIRSR" id="PIRSR004682-4"/>
    </source>
</evidence>
<dbReference type="InterPro" id="IPR036412">
    <property type="entry name" value="HAD-like_sf"/>
</dbReference>
<feature type="binding site" evidence="10">
    <location>
        <position position="110"/>
    </location>
    <ligand>
        <name>Zn(2+)</name>
        <dbReference type="ChEBI" id="CHEBI:29105"/>
    </ligand>
</feature>
<dbReference type="PANTHER" id="PTHR42891">
    <property type="entry name" value="D-GLYCERO-BETA-D-MANNO-HEPTOSE-1,7-BISPHOSPHATE 7-PHOSPHATASE"/>
    <property type="match status" value="1"/>
</dbReference>
<accession>C9LXU4</accession>
<dbReference type="AlphaFoldDB" id="C9LXU4"/>
<dbReference type="STRING" id="546271.Selsp_0394"/>
<comment type="similarity">
    <text evidence="7">Belongs to the gmhB family.</text>
</comment>
<keyword evidence="2 7" id="KW-0963">Cytoplasm</keyword>
<comment type="cofactor">
    <cofactor evidence="10">
        <name>Mg(2+)</name>
        <dbReference type="ChEBI" id="CHEBI:18420"/>
    </cofactor>
</comment>
<feature type="binding site" evidence="10">
    <location>
        <position position="93"/>
    </location>
    <ligand>
        <name>Zn(2+)</name>
        <dbReference type="ChEBI" id="CHEBI:29105"/>
    </ligand>
</feature>
<protein>
    <recommendedName>
        <fullName evidence="6 7">D,D-heptose 1,7-bisphosphate phosphatase</fullName>
        <ecNumber evidence="7">3.1.3.-</ecNumber>
    </recommendedName>
</protein>
<dbReference type="PANTHER" id="PTHR42891:SF1">
    <property type="entry name" value="D-GLYCERO-BETA-D-MANNO-HEPTOSE-1,7-BISPHOSPHATE 7-PHOSPHATASE"/>
    <property type="match status" value="1"/>
</dbReference>
<feature type="binding site" evidence="10">
    <location>
        <position position="14"/>
    </location>
    <ligand>
        <name>Mg(2+)</name>
        <dbReference type="ChEBI" id="CHEBI:18420"/>
    </ligand>
</feature>
<evidence type="ECO:0000256" key="5">
    <source>
        <dbReference type="ARBA" id="ARBA00023277"/>
    </source>
</evidence>
<dbReference type="Proteomes" id="UP000003505">
    <property type="component" value="Unassembled WGS sequence"/>
</dbReference>
<keyword evidence="14" id="KW-1185">Reference proteome</keyword>
<evidence type="ECO:0000256" key="1">
    <source>
        <dbReference type="ARBA" id="ARBA00004496"/>
    </source>
</evidence>
<comment type="subcellular location">
    <subcellularLocation>
        <location evidence="1 7">Cytoplasm</location>
    </subcellularLocation>
</comment>
<keyword evidence="10" id="KW-0862">Zinc</keyword>
<dbReference type="Proteomes" id="UP000011124">
    <property type="component" value="Chromosome"/>
</dbReference>
<dbReference type="GO" id="GO:0046872">
    <property type="term" value="F:metal ion binding"/>
    <property type="evidence" value="ECO:0007669"/>
    <property type="project" value="UniProtKB-KW"/>
</dbReference>
<sequence length="172" mass="19349">MKNKGVPAVFFDRDGTLNVDIHYLHRPEDFIWTPDTPAAIRRLNECGILTIVVTNQSGVARGYYPEEDVRRLHDWMNEELKKEGAHLDALFYCPHHIDGKIPEYTKNCSCRKPATGMIDAACAKYDIDRTRAVLIGDSESDMECARHAGVRGVRYEGGSLLDVVERVLGMLG</sequence>
<keyword evidence="4 7" id="KW-0378">Hydrolase</keyword>
<name>C9LXU4_SELS3</name>
<evidence type="ECO:0000313" key="13">
    <source>
        <dbReference type="Proteomes" id="UP000003505"/>
    </source>
</evidence>
<dbReference type="InterPro" id="IPR006549">
    <property type="entry name" value="HAD-SF_hydro_IIIA"/>
</dbReference>
<dbReference type="HOGENOM" id="CLU_085077_3_2_9"/>
<evidence type="ECO:0000256" key="4">
    <source>
        <dbReference type="ARBA" id="ARBA00022801"/>
    </source>
</evidence>
<keyword evidence="3 10" id="KW-0479">Metal-binding</keyword>
<proteinExistence type="inferred from homology"/>
<dbReference type="GO" id="GO:0005975">
    <property type="term" value="P:carbohydrate metabolic process"/>
    <property type="evidence" value="ECO:0007669"/>
    <property type="project" value="InterPro"/>
</dbReference>
<keyword evidence="10" id="KW-0460">Magnesium</keyword>